<evidence type="ECO:0000259" key="3">
    <source>
        <dbReference type="PROSITE" id="PS50102"/>
    </source>
</evidence>
<protein>
    <recommendedName>
        <fullName evidence="3">RRM domain-containing protein</fullName>
    </recommendedName>
</protein>
<sequence>MMWGAGAGAGAVISPCVSLAPTTSTSRGRISSNCSVFSSNSAGTAPFHDFPLASRIVVRNLSYTTTETSIRKKFSNFGQVAEVSLPKEGNGEKSRGYAFVQYTSQDDALLALENMDQQLIDGRIVRVEIAKLVNYAPRCDYPRTSGPPKKQNS</sequence>
<accession>A0AAP0HMD7</accession>
<gene>
    <name evidence="4" type="ORF">Scep_027237</name>
</gene>
<evidence type="ECO:0000256" key="1">
    <source>
        <dbReference type="ARBA" id="ARBA00022884"/>
    </source>
</evidence>
<dbReference type="Pfam" id="PF00076">
    <property type="entry name" value="RRM_1"/>
    <property type="match status" value="1"/>
</dbReference>
<dbReference type="EMBL" id="JBBNAG010000012">
    <property type="protein sequence ID" value="KAK9088155.1"/>
    <property type="molecule type" value="Genomic_DNA"/>
</dbReference>
<dbReference type="AlphaFoldDB" id="A0AAP0HMD7"/>
<dbReference type="InterPro" id="IPR000504">
    <property type="entry name" value="RRM_dom"/>
</dbReference>
<keyword evidence="1 2" id="KW-0694">RNA-binding</keyword>
<keyword evidence="5" id="KW-1185">Reference proteome</keyword>
<dbReference type="GO" id="GO:0003723">
    <property type="term" value="F:RNA binding"/>
    <property type="evidence" value="ECO:0007669"/>
    <property type="project" value="UniProtKB-UniRule"/>
</dbReference>
<evidence type="ECO:0000313" key="4">
    <source>
        <dbReference type="EMBL" id="KAK9088155.1"/>
    </source>
</evidence>
<dbReference type="InterPro" id="IPR052462">
    <property type="entry name" value="SLIRP/GR-RBP-like"/>
</dbReference>
<name>A0AAP0HMD7_9MAGN</name>
<feature type="domain" description="RRM" evidence="3">
    <location>
        <begin position="54"/>
        <end position="132"/>
    </location>
</feature>
<dbReference type="Gene3D" id="3.30.70.330">
    <property type="match status" value="1"/>
</dbReference>
<dbReference type="Proteomes" id="UP001419268">
    <property type="component" value="Unassembled WGS sequence"/>
</dbReference>
<comment type="caution">
    <text evidence="4">The sequence shown here is derived from an EMBL/GenBank/DDBJ whole genome shotgun (WGS) entry which is preliminary data.</text>
</comment>
<dbReference type="SMART" id="SM00360">
    <property type="entry name" value="RRM"/>
    <property type="match status" value="1"/>
</dbReference>
<dbReference type="SUPFAM" id="SSF54928">
    <property type="entry name" value="RNA-binding domain, RBD"/>
    <property type="match status" value="1"/>
</dbReference>
<proteinExistence type="predicted"/>
<dbReference type="InterPro" id="IPR012677">
    <property type="entry name" value="Nucleotide-bd_a/b_plait_sf"/>
</dbReference>
<evidence type="ECO:0000313" key="5">
    <source>
        <dbReference type="Proteomes" id="UP001419268"/>
    </source>
</evidence>
<evidence type="ECO:0000256" key="2">
    <source>
        <dbReference type="PROSITE-ProRule" id="PRU00176"/>
    </source>
</evidence>
<dbReference type="PANTHER" id="PTHR48027">
    <property type="entry name" value="HETEROGENEOUS NUCLEAR RIBONUCLEOPROTEIN 87F-RELATED"/>
    <property type="match status" value="1"/>
</dbReference>
<dbReference type="PROSITE" id="PS50102">
    <property type="entry name" value="RRM"/>
    <property type="match status" value="1"/>
</dbReference>
<reference evidence="4 5" key="1">
    <citation type="submission" date="2024-01" db="EMBL/GenBank/DDBJ databases">
        <title>Genome assemblies of Stephania.</title>
        <authorList>
            <person name="Yang L."/>
        </authorList>
    </citation>
    <scope>NUCLEOTIDE SEQUENCE [LARGE SCALE GENOMIC DNA]</scope>
    <source>
        <strain evidence="4">JXDWG</strain>
        <tissue evidence="4">Leaf</tissue>
    </source>
</reference>
<dbReference type="InterPro" id="IPR035979">
    <property type="entry name" value="RBD_domain_sf"/>
</dbReference>
<organism evidence="4 5">
    <name type="scientific">Stephania cephalantha</name>
    <dbReference type="NCBI Taxonomy" id="152367"/>
    <lineage>
        <taxon>Eukaryota</taxon>
        <taxon>Viridiplantae</taxon>
        <taxon>Streptophyta</taxon>
        <taxon>Embryophyta</taxon>
        <taxon>Tracheophyta</taxon>
        <taxon>Spermatophyta</taxon>
        <taxon>Magnoliopsida</taxon>
        <taxon>Ranunculales</taxon>
        <taxon>Menispermaceae</taxon>
        <taxon>Menispermoideae</taxon>
        <taxon>Cissampelideae</taxon>
        <taxon>Stephania</taxon>
    </lineage>
</organism>